<dbReference type="EMBL" id="AKWW02000063">
    <property type="protein sequence ID" value="EMF41102.1"/>
    <property type="molecule type" value="Genomic_DNA"/>
</dbReference>
<dbReference type="AlphaFoldDB" id="M3ERX2"/>
<reference evidence="1 2" key="1">
    <citation type="submission" date="2013-01" db="EMBL/GenBank/DDBJ databases">
        <authorList>
            <person name="Harkins D.M."/>
            <person name="Durkin A.S."/>
            <person name="Brinkac L.M."/>
            <person name="Haft D.H."/>
            <person name="Selengut J.D."/>
            <person name="Sanka R."/>
            <person name="DePew J."/>
            <person name="Purushe J."/>
            <person name="Hartskeerl R.A."/>
            <person name="Ahmed A."/>
            <person name="van der Linden H."/>
            <person name="Goris M.G.A."/>
            <person name="Vinetz J.M."/>
            <person name="Sutton G.G."/>
            <person name="Nierman W.C."/>
            <person name="Fouts D.E."/>
        </authorList>
    </citation>
    <scope>NUCLEOTIDE SEQUENCE [LARGE SCALE GENOMIC DNA]</scope>
    <source>
        <strain evidence="1 2">TE 1992</strain>
    </source>
</reference>
<dbReference type="NCBIfam" id="TIGR04389">
    <property type="entry name" value="Lepto_lipo_1"/>
    <property type="match status" value="1"/>
</dbReference>
<gene>
    <name evidence="1" type="ORF">LEP1GSC067_2666</name>
</gene>
<sequence>MKKHYKNIIIVLVLILTMTGCKKSPEELAKEQELQNKKLAFENINSVYQLGSSGLAFYVDRENAQRLRDSCMIHRSENEYNKYCMEYMNYWGNVCFDFKPKEGKALVKFHKHSQVYNLEVKTKGEFEYVLTYESKDAVLKLELTTNASNLFAKTNLIIPDDKSGGDIGNMDLVYAYESSSNHGRFNTLEECEAQNVKDDELSKSLREQKSTCEGPGC</sequence>
<proteinExistence type="predicted"/>
<keyword evidence="1" id="KW-0449">Lipoprotein</keyword>
<evidence type="ECO:0000313" key="2">
    <source>
        <dbReference type="Proteomes" id="UP000011754"/>
    </source>
</evidence>
<evidence type="ECO:0000313" key="1">
    <source>
        <dbReference type="EMBL" id="EMF41102.1"/>
    </source>
</evidence>
<dbReference type="PROSITE" id="PS51257">
    <property type="entry name" value="PROKAR_LIPOPROTEIN"/>
    <property type="match status" value="1"/>
</dbReference>
<accession>M3ERX2</accession>
<dbReference type="Proteomes" id="UP000011754">
    <property type="component" value="Unassembled WGS sequence"/>
</dbReference>
<protein>
    <submittedName>
        <fullName evidence="1">Lipoprotein, tandem type</fullName>
    </submittedName>
</protein>
<organism evidence="1 2">
    <name type="scientific">Leptospira interrogans serovar Lora str. TE 1992</name>
    <dbReference type="NCBI Taxonomy" id="1193028"/>
    <lineage>
        <taxon>Bacteria</taxon>
        <taxon>Pseudomonadati</taxon>
        <taxon>Spirochaetota</taxon>
        <taxon>Spirochaetia</taxon>
        <taxon>Leptospirales</taxon>
        <taxon>Leptospiraceae</taxon>
        <taxon>Leptospira</taxon>
    </lineage>
</organism>
<dbReference type="InterPro" id="IPR030886">
    <property type="entry name" value="Lepto_lipo"/>
</dbReference>
<comment type="caution">
    <text evidence="1">The sequence shown here is derived from an EMBL/GenBank/DDBJ whole genome shotgun (WGS) entry which is preliminary data.</text>
</comment>
<name>M3ERX2_LEPIR</name>